<accession>A0ABW6WWQ0</accession>
<dbReference type="NCBIfam" id="NF012200">
    <property type="entry name" value="choice_anch_D"/>
    <property type="match status" value="1"/>
</dbReference>
<dbReference type="Proteomes" id="UP001602245">
    <property type="component" value="Unassembled WGS sequence"/>
</dbReference>
<dbReference type="RefSeq" id="WP_157296637.1">
    <property type="nucleotide sequence ID" value="NZ_JBIAZU010000009.1"/>
</dbReference>
<proteinExistence type="predicted"/>
<dbReference type="Gene3D" id="2.60.40.10">
    <property type="entry name" value="Immunoglobulins"/>
    <property type="match status" value="1"/>
</dbReference>
<gene>
    <name evidence="3" type="ORF">ACFY35_45395</name>
</gene>
<feature type="region of interest" description="Disordered" evidence="1">
    <location>
        <begin position="538"/>
        <end position="572"/>
    </location>
</feature>
<name>A0ABW6WWQ0_9ACTN</name>
<feature type="chain" id="PRO_5045459256" evidence="2">
    <location>
        <begin position="26"/>
        <end position="572"/>
    </location>
</feature>
<feature type="compositionally biased region" description="Polar residues" evidence="1">
    <location>
        <begin position="561"/>
        <end position="572"/>
    </location>
</feature>
<evidence type="ECO:0000313" key="4">
    <source>
        <dbReference type="Proteomes" id="UP001602245"/>
    </source>
</evidence>
<feature type="compositionally biased region" description="Polar residues" evidence="1">
    <location>
        <begin position="538"/>
        <end position="554"/>
    </location>
</feature>
<sequence length="572" mass="57790">MRRLHGVIIGAVVVASTVAGAPAFAAEDLPVTISPASLSFGDQKVGEPGAVSTVTVTSTSSESITLGTAAITGTDAQAFIKTTDTCSGTTLAPSAQCQIGVVPNATAVGTQTATLTVSDNGTLSKTVPLSLVGSVGAKGAYYAVTPARLLDTRKGVGAPAAMLGTQKSLDLQVTGRGGVPLAGVSAVVLNVTVTGSTAGSFLTVYPTGATRPTASSINFAKGWTGANSVTVGVGTGGKVRIYNEYGATHVIADVVGFYAADSTVVPSAGDTYADYYTTTPTRWIDTREDGNAGRLGNGDYYQLGFDFGADINPYVRAVAVNITAVSPNGSGYLSAWNGQTGAFPTTSTLNYTSGRNVPNMAIVPTSPCFEAWCSGFPGIPMIGVINTNTSSASSSTHLIVDIVGVYDNSVPGDGLRFQPITPQRITDTRSGLGYPNSLGAGVTGTVAAPASFAQANALAFNVTAVKPTAGTFLTLWPSSLTRPTVSNLNPSSGQTVANAAIVGLGANKAFSIYNNVGTTDVLVDVVGTFQTLVPTATASATGAQPQAQAQSRSTFGGGSRNGTPTNGIHRTH</sequence>
<evidence type="ECO:0000313" key="3">
    <source>
        <dbReference type="EMBL" id="MFF5296717.1"/>
    </source>
</evidence>
<feature type="signal peptide" evidence="2">
    <location>
        <begin position="1"/>
        <end position="25"/>
    </location>
</feature>
<comment type="caution">
    <text evidence="3">The sequence shown here is derived from an EMBL/GenBank/DDBJ whole genome shotgun (WGS) entry which is preliminary data.</text>
</comment>
<keyword evidence="2" id="KW-0732">Signal</keyword>
<organism evidence="3 4">
    <name type="scientific">Paractinoplanes globisporus</name>
    <dbReference type="NCBI Taxonomy" id="113565"/>
    <lineage>
        <taxon>Bacteria</taxon>
        <taxon>Bacillati</taxon>
        <taxon>Actinomycetota</taxon>
        <taxon>Actinomycetes</taxon>
        <taxon>Micromonosporales</taxon>
        <taxon>Micromonosporaceae</taxon>
        <taxon>Paractinoplanes</taxon>
    </lineage>
</organism>
<protein>
    <submittedName>
        <fullName evidence="3">Choice-of-anchor D domain-containing protein</fullName>
    </submittedName>
</protein>
<evidence type="ECO:0000256" key="2">
    <source>
        <dbReference type="SAM" id="SignalP"/>
    </source>
</evidence>
<reference evidence="3 4" key="1">
    <citation type="submission" date="2024-10" db="EMBL/GenBank/DDBJ databases">
        <title>The Natural Products Discovery Center: Release of the First 8490 Sequenced Strains for Exploring Actinobacteria Biosynthetic Diversity.</title>
        <authorList>
            <person name="Kalkreuter E."/>
            <person name="Kautsar S.A."/>
            <person name="Yang D."/>
            <person name="Bader C.D."/>
            <person name="Teijaro C.N."/>
            <person name="Fluegel L."/>
            <person name="Davis C.M."/>
            <person name="Simpson J.R."/>
            <person name="Lauterbach L."/>
            <person name="Steele A.D."/>
            <person name="Gui C."/>
            <person name="Meng S."/>
            <person name="Li G."/>
            <person name="Viehrig K."/>
            <person name="Ye F."/>
            <person name="Su P."/>
            <person name="Kiefer A.F."/>
            <person name="Nichols A."/>
            <person name="Cepeda A.J."/>
            <person name="Yan W."/>
            <person name="Fan B."/>
            <person name="Jiang Y."/>
            <person name="Adhikari A."/>
            <person name="Zheng C.-J."/>
            <person name="Schuster L."/>
            <person name="Cowan T.M."/>
            <person name="Smanski M.J."/>
            <person name="Chevrette M.G."/>
            <person name="De Carvalho L.P.S."/>
            <person name="Shen B."/>
        </authorList>
    </citation>
    <scope>NUCLEOTIDE SEQUENCE [LARGE SCALE GENOMIC DNA]</scope>
    <source>
        <strain evidence="3 4">NPDC000087</strain>
    </source>
</reference>
<keyword evidence="4" id="KW-1185">Reference proteome</keyword>
<evidence type="ECO:0000256" key="1">
    <source>
        <dbReference type="SAM" id="MobiDB-lite"/>
    </source>
</evidence>
<dbReference type="InterPro" id="IPR013783">
    <property type="entry name" value="Ig-like_fold"/>
</dbReference>
<dbReference type="EMBL" id="JBIAZU010000009">
    <property type="protein sequence ID" value="MFF5296717.1"/>
    <property type="molecule type" value="Genomic_DNA"/>
</dbReference>